<sequence>MLLPVIIMTIKSQQTLFSLFQFSYCFMIRVVLFSFSTIVAHA</sequence>
<keyword evidence="1" id="KW-1133">Transmembrane helix</keyword>
<accession>A0A2P2PPE0</accession>
<feature type="transmembrane region" description="Helical" evidence="1">
    <location>
        <begin position="20"/>
        <end position="40"/>
    </location>
</feature>
<reference evidence="2" key="1">
    <citation type="submission" date="2018-02" db="EMBL/GenBank/DDBJ databases">
        <title>Rhizophora mucronata_Transcriptome.</title>
        <authorList>
            <person name="Meera S.P."/>
            <person name="Sreeshan A."/>
            <person name="Augustine A."/>
        </authorList>
    </citation>
    <scope>NUCLEOTIDE SEQUENCE</scope>
    <source>
        <tissue evidence="2">Leaf</tissue>
    </source>
</reference>
<dbReference type="EMBL" id="GGEC01076067">
    <property type="protein sequence ID" value="MBX56551.1"/>
    <property type="molecule type" value="Transcribed_RNA"/>
</dbReference>
<keyword evidence="1" id="KW-0812">Transmembrane</keyword>
<keyword evidence="1" id="KW-0472">Membrane</keyword>
<dbReference type="AlphaFoldDB" id="A0A2P2PPE0"/>
<name>A0A2P2PPE0_RHIMU</name>
<evidence type="ECO:0000256" key="1">
    <source>
        <dbReference type="SAM" id="Phobius"/>
    </source>
</evidence>
<protein>
    <submittedName>
        <fullName evidence="2">Uncharacterized protein</fullName>
    </submittedName>
</protein>
<proteinExistence type="predicted"/>
<evidence type="ECO:0000313" key="2">
    <source>
        <dbReference type="EMBL" id="MBX56551.1"/>
    </source>
</evidence>
<organism evidence="2">
    <name type="scientific">Rhizophora mucronata</name>
    <name type="common">Asiatic mangrove</name>
    <dbReference type="NCBI Taxonomy" id="61149"/>
    <lineage>
        <taxon>Eukaryota</taxon>
        <taxon>Viridiplantae</taxon>
        <taxon>Streptophyta</taxon>
        <taxon>Embryophyta</taxon>
        <taxon>Tracheophyta</taxon>
        <taxon>Spermatophyta</taxon>
        <taxon>Magnoliopsida</taxon>
        <taxon>eudicotyledons</taxon>
        <taxon>Gunneridae</taxon>
        <taxon>Pentapetalae</taxon>
        <taxon>rosids</taxon>
        <taxon>fabids</taxon>
        <taxon>Malpighiales</taxon>
        <taxon>Rhizophoraceae</taxon>
        <taxon>Rhizophora</taxon>
    </lineage>
</organism>